<evidence type="ECO:0000313" key="2">
    <source>
        <dbReference type="Proteomes" id="UP000275078"/>
    </source>
</evidence>
<evidence type="ECO:0000313" key="1">
    <source>
        <dbReference type="EMBL" id="RPA72147.1"/>
    </source>
</evidence>
<reference evidence="1 2" key="1">
    <citation type="journal article" date="2018" name="Nat. Ecol. Evol.">
        <title>Pezizomycetes genomes reveal the molecular basis of ectomycorrhizal truffle lifestyle.</title>
        <authorList>
            <person name="Murat C."/>
            <person name="Payen T."/>
            <person name="Noel B."/>
            <person name="Kuo A."/>
            <person name="Morin E."/>
            <person name="Chen J."/>
            <person name="Kohler A."/>
            <person name="Krizsan K."/>
            <person name="Balestrini R."/>
            <person name="Da Silva C."/>
            <person name="Montanini B."/>
            <person name="Hainaut M."/>
            <person name="Levati E."/>
            <person name="Barry K.W."/>
            <person name="Belfiori B."/>
            <person name="Cichocki N."/>
            <person name="Clum A."/>
            <person name="Dockter R.B."/>
            <person name="Fauchery L."/>
            <person name="Guy J."/>
            <person name="Iotti M."/>
            <person name="Le Tacon F."/>
            <person name="Lindquist E.A."/>
            <person name="Lipzen A."/>
            <person name="Malagnac F."/>
            <person name="Mello A."/>
            <person name="Molinier V."/>
            <person name="Miyauchi S."/>
            <person name="Poulain J."/>
            <person name="Riccioni C."/>
            <person name="Rubini A."/>
            <person name="Sitrit Y."/>
            <person name="Splivallo R."/>
            <person name="Traeger S."/>
            <person name="Wang M."/>
            <person name="Zifcakova L."/>
            <person name="Wipf D."/>
            <person name="Zambonelli A."/>
            <person name="Paolocci F."/>
            <person name="Nowrousian M."/>
            <person name="Ottonello S."/>
            <person name="Baldrian P."/>
            <person name="Spatafora J.W."/>
            <person name="Henrissat B."/>
            <person name="Nagy L.G."/>
            <person name="Aury J.M."/>
            <person name="Wincker P."/>
            <person name="Grigoriev I.V."/>
            <person name="Bonfante P."/>
            <person name="Martin F.M."/>
        </authorList>
    </citation>
    <scope>NUCLEOTIDE SEQUENCE [LARGE SCALE GENOMIC DNA]</scope>
    <source>
        <strain evidence="1 2">RN42</strain>
    </source>
</reference>
<dbReference type="EMBL" id="ML119877">
    <property type="protein sequence ID" value="RPA72147.1"/>
    <property type="molecule type" value="Genomic_DNA"/>
</dbReference>
<protein>
    <submittedName>
        <fullName evidence="1">Uncharacterized protein</fullName>
    </submittedName>
</protein>
<organism evidence="1 2">
    <name type="scientific">Ascobolus immersus RN42</name>
    <dbReference type="NCBI Taxonomy" id="1160509"/>
    <lineage>
        <taxon>Eukaryota</taxon>
        <taxon>Fungi</taxon>
        <taxon>Dikarya</taxon>
        <taxon>Ascomycota</taxon>
        <taxon>Pezizomycotina</taxon>
        <taxon>Pezizomycetes</taxon>
        <taxon>Pezizales</taxon>
        <taxon>Ascobolaceae</taxon>
        <taxon>Ascobolus</taxon>
    </lineage>
</organism>
<keyword evidence="2" id="KW-1185">Reference proteome</keyword>
<sequence>MNGNSGILQRVEGKRRRRTFIHPSRAERRFRQAGWPVPGQVVDIVPRQGRAHRSVEWWDREMSATAGLGGFGLPPVLMSWRACRGPIKASRWRWMMSDEDGWNGGKTLRKLYLESIFGVGLGRLFVRRGGVKFAPTKKKLRARTDSRDWCVPMFDWPDGRLALYLDAKV</sequence>
<accession>A0A3N4HEW5</accession>
<name>A0A3N4HEW5_ASCIM</name>
<gene>
    <name evidence="1" type="ORF">BJ508DRAFT_381710</name>
</gene>
<dbReference type="AlphaFoldDB" id="A0A3N4HEW5"/>
<proteinExistence type="predicted"/>
<dbReference type="Proteomes" id="UP000275078">
    <property type="component" value="Unassembled WGS sequence"/>
</dbReference>